<feature type="chain" id="PRO_5015398239" evidence="2">
    <location>
        <begin position="25"/>
        <end position="407"/>
    </location>
</feature>
<keyword evidence="4" id="KW-1185">Reference proteome</keyword>
<evidence type="ECO:0000256" key="2">
    <source>
        <dbReference type="SAM" id="SignalP"/>
    </source>
</evidence>
<organism evidence="3 4">
    <name type="scientific">Dietzia lutea</name>
    <dbReference type="NCBI Taxonomy" id="546160"/>
    <lineage>
        <taxon>Bacteria</taxon>
        <taxon>Bacillati</taxon>
        <taxon>Actinomycetota</taxon>
        <taxon>Actinomycetes</taxon>
        <taxon>Mycobacteriales</taxon>
        <taxon>Dietziaceae</taxon>
        <taxon>Dietzia</taxon>
    </lineage>
</organism>
<dbReference type="NCBIfam" id="NF038015">
    <property type="entry name" value="AztD"/>
    <property type="match status" value="1"/>
</dbReference>
<evidence type="ECO:0000313" key="4">
    <source>
        <dbReference type="Proteomes" id="UP000244928"/>
    </source>
</evidence>
<dbReference type="OrthoDB" id="3250815at2"/>
<accession>A0A2S1RB27</accession>
<dbReference type="InterPro" id="IPR015943">
    <property type="entry name" value="WD40/YVTN_repeat-like_dom_sf"/>
</dbReference>
<reference evidence="3 4" key="1">
    <citation type="submission" date="2016-04" db="EMBL/GenBank/DDBJ databases">
        <title>Complete genome sequence of Dietzia lutea YIM 80766T, a strain isolated from desert soil in Egypt.</title>
        <authorList>
            <person name="Zhao J."/>
            <person name="Hu B."/>
            <person name="Geng S."/>
            <person name="Nie Y."/>
            <person name="Tang Y."/>
        </authorList>
    </citation>
    <scope>NUCLEOTIDE SEQUENCE [LARGE SCALE GENOMIC DNA]</scope>
    <source>
        <strain evidence="3 4">YIM 80766</strain>
    </source>
</reference>
<feature type="region of interest" description="Disordered" evidence="1">
    <location>
        <begin position="26"/>
        <end position="53"/>
    </location>
</feature>
<dbReference type="Proteomes" id="UP000244928">
    <property type="component" value="Chromosome"/>
</dbReference>
<dbReference type="InterPro" id="IPR011044">
    <property type="entry name" value="Quino_amine_DH_bsu"/>
</dbReference>
<dbReference type="SUPFAM" id="SSF50969">
    <property type="entry name" value="YVTN repeat-like/Quinoprotein amine dehydrogenase"/>
    <property type="match status" value="1"/>
</dbReference>
<protein>
    <submittedName>
        <fullName evidence="3">Uncharacterized protein</fullName>
    </submittedName>
</protein>
<proteinExistence type="predicted"/>
<dbReference type="RefSeq" id="WP_108848850.1">
    <property type="nucleotide sequence ID" value="NZ_CP015449.1"/>
</dbReference>
<dbReference type="InterPro" id="IPR047697">
    <property type="entry name" value="AztD-like"/>
</dbReference>
<feature type="compositionally biased region" description="Low complexity" evidence="1">
    <location>
        <begin position="40"/>
        <end position="53"/>
    </location>
</feature>
<evidence type="ECO:0000313" key="3">
    <source>
        <dbReference type="EMBL" id="AWH93499.1"/>
    </source>
</evidence>
<feature type="signal peptide" evidence="2">
    <location>
        <begin position="1"/>
        <end position="24"/>
    </location>
</feature>
<dbReference type="Gene3D" id="2.130.10.10">
    <property type="entry name" value="YVTN repeat-like/Quinoprotein amine dehydrogenase"/>
    <property type="match status" value="1"/>
</dbReference>
<gene>
    <name evidence="3" type="ORF">A6035_16395</name>
</gene>
<dbReference type="AlphaFoldDB" id="A0A2S1RB27"/>
<name>A0A2S1RB27_9ACTN</name>
<evidence type="ECO:0000256" key="1">
    <source>
        <dbReference type="SAM" id="MobiDB-lite"/>
    </source>
</evidence>
<sequence>MTSRITRGAGALAMLATASLLAAACGGGSGSGDESESRDASATTSSAGTRGSGTAENRLAVSFENGIAVLDGETLEVVEEFESEEFTRLNAVGDGRNVLVTMSDGFQVLDTGEPSLTDLVFKAETPAHVVRHDGRTVLYDDGTSDTTIFETTALLDSNGQLPETEVVPGEDAHHGVSIVLSDGTFLTTIGNDAGRSGVRAMDADGNEVARNEDCPGVHGEGTAADETVVFGCENGALLFKDGEFQKLTAEDEYGRMGNAYVSETSPLIVGDYKDDPDAEGVLLDQVALIDPAAGTHRVVDLPDGVEYTWRGVARGPGDLAYILGTDGSLHVMDPATGEISDSYEVVDPWEGPAEWQNPHPSMVVRGDVAYVSEPSKNSVYAIDLTSGEVLATGEISGEPNEMAVALG</sequence>
<dbReference type="PROSITE" id="PS51257">
    <property type="entry name" value="PROKAR_LIPOPROTEIN"/>
    <property type="match status" value="1"/>
</dbReference>
<dbReference type="KEGG" id="dlu:A6035_16395"/>
<dbReference type="EMBL" id="CP015449">
    <property type="protein sequence ID" value="AWH93499.1"/>
    <property type="molecule type" value="Genomic_DNA"/>
</dbReference>
<keyword evidence="2" id="KW-0732">Signal</keyword>